<dbReference type="Proteomes" id="UP001066276">
    <property type="component" value="Chromosome 11"/>
</dbReference>
<dbReference type="AlphaFoldDB" id="A0AAV7LNR9"/>
<sequence>MVRRKSSKTGEVLQALPPSNEILDSHTRLLLSAQQMVHNANARFAELLTAVQSLKPTLEPKLYTLIFDMRHMQDDNKN</sequence>
<dbReference type="EMBL" id="JANPWB010000015">
    <property type="protein sequence ID" value="KAJ1093210.1"/>
    <property type="molecule type" value="Genomic_DNA"/>
</dbReference>
<organism evidence="1 2">
    <name type="scientific">Pleurodeles waltl</name>
    <name type="common">Iberian ribbed newt</name>
    <dbReference type="NCBI Taxonomy" id="8319"/>
    <lineage>
        <taxon>Eukaryota</taxon>
        <taxon>Metazoa</taxon>
        <taxon>Chordata</taxon>
        <taxon>Craniata</taxon>
        <taxon>Vertebrata</taxon>
        <taxon>Euteleostomi</taxon>
        <taxon>Amphibia</taxon>
        <taxon>Batrachia</taxon>
        <taxon>Caudata</taxon>
        <taxon>Salamandroidea</taxon>
        <taxon>Salamandridae</taxon>
        <taxon>Pleurodelinae</taxon>
        <taxon>Pleurodeles</taxon>
    </lineage>
</organism>
<evidence type="ECO:0000313" key="1">
    <source>
        <dbReference type="EMBL" id="KAJ1093210.1"/>
    </source>
</evidence>
<evidence type="ECO:0000313" key="2">
    <source>
        <dbReference type="Proteomes" id="UP001066276"/>
    </source>
</evidence>
<name>A0AAV7LNR9_PLEWA</name>
<protein>
    <submittedName>
        <fullName evidence="1">Uncharacterized protein</fullName>
    </submittedName>
</protein>
<comment type="caution">
    <text evidence="1">The sequence shown here is derived from an EMBL/GenBank/DDBJ whole genome shotgun (WGS) entry which is preliminary data.</text>
</comment>
<proteinExistence type="predicted"/>
<accession>A0AAV7LNR9</accession>
<reference evidence="1" key="1">
    <citation type="journal article" date="2022" name="bioRxiv">
        <title>Sequencing and chromosome-scale assembly of the giantPleurodeles waltlgenome.</title>
        <authorList>
            <person name="Brown T."/>
            <person name="Elewa A."/>
            <person name="Iarovenko S."/>
            <person name="Subramanian E."/>
            <person name="Araus A.J."/>
            <person name="Petzold A."/>
            <person name="Susuki M."/>
            <person name="Suzuki K.-i.T."/>
            <person name="Hayashi T."/>
            <person name="Toyoda A."/>
            <person name="Oliveira C."/>
            <person name="Osipova E."/>
            <person name="Leigh N.D."/>
            <person name="Simon A."/>
            <person name="Yun M.H."/>
        </authorList>
    </citation>
    <scope>NUCLEOTIDE SEQUENCE</scope>
    <source>
        <strain evidence="1">20211129_DDA</strain>
        <tissue evidence="1">Liver</tissue>
    </source>
</reference>
<keyword evidence="2" id="KW-1185">Reference proteome</keyword>
<gene>
    <name evidence="1" type="ORF">NDU88_006315</name>
</gene>